<dbReference type="Gene3D" id="1.10.357.10">
    <property type="entry name" value="Tetracycline Repressor, domain 2"/>
    <property type="match status" value="1"/>
</dbReference>
<keyword evidence="8" id="KW-1185">Reference proteome</keyword>
<evidence type="ECO:0000313" key="9">
    <source>
        <dbReference type="Proteomes" id="UP000584931"/>
    </source>
</evidence>
<dbReference type="PANTHER" id="PTHR30055:SF234">
    <property type="entry name" value="HTH-TYPE TRANSCRIPTIONAL REGULATOR BETI"/>
    <property type="match status" value="1"/>
</dbReference>
<dbReference type="OrthoDB" id="3467435at2"/>
<accession>A0A7Y9XES8</accession>
<protein>
    <submittedName>
        <fullName evidence="6">AcrR family transcriptional regulator</fullName>
    </submittedName>
    <submittedName>
        <fullName evidence="7">TetR family transcriptional regulator</fullName>
    </submittedName>
</protein>
<dbReference type="EMBL" id="MCOK01000001">
    <property type="protein sequence ID" value="OOC53301.1"/>
    <property type="molecule type" value="Genomic_DNA"/>
</dbReference>
<dbReference type="Proteomes" id="UP000584931">
    <property type="component" value="Unassembled WGS sequence"/>
</dbReference>
<dbReference type="PANTHER" id="PTHR30055">
    <property type="entry name" value="HTH-TYPE TRANSCRIPTIONAL REGULATOR RUTR"/>
    <property type="match status" value="1"/>
</dbReference>
<feature type="DNA-binding region" description="H-T-H motif" evidence="4">
    <location>
        <begin position="96"/>
        <end position="115"/>
    </location>
</feature>
<dbReference type="InterPro" id="IPR050109">
    <property type="entry name" value="HTH-type_TetR-like_transc_reg"/>
</dbReference>
<gene>
    <name evidence="6" type="ORF">HNR06_004123</name>
    <name evidence="7" type="ORF">NOSIN_05310</name>
</gene>
<name>A0A1V3BXL7_9ACTN</name>
<organism evidence="7 8">
    <name type="scientific">Nocardiopsis sinuspersici</name>
    <dbReference type="NCBI Taxonomy" id="501010"/>
    <lineage>
        <taxon>Bacteria</taxon>
        <taxon>Bacillati</taxon>
        <taxon>Actinomycetota</taxon>
        <taxon>Actinomycetes</taxon>
        <taxon>Streptosporangiales</taxon>
        <taxon>Nocardiopsidaceae</taxon>
        <taxon>Nocardiopsis</taxon>
    </lineage>
</organism>
<dbReference type="PROSITE" id="PS50977">
    <property type="entry name" value="HTH_TETR_2"/>
    <property type="match status" value="1"/>
</dbReference>
<dbReference type="GO" id="GO:0003700">
    <property type="term" value="F:DNA-binding transcription factor activity"/>
    <property type="evidence" value="ECO:0007669"/>
    <property type="project" value="TreeGrafter"/>
</dbReference>
<evidence type="ECO:0000313" key="6">
    <source>
        <dbReference type="EMBL" id="NYH54534.1"/>
    </source>
</evidence>
<keyword evidence="1" id="KW-0805">Transcription regulation</keyword>
<dbReference type="Pfam" id="PF00440">
    <property type="entry name" value="TetR_N"/>
    <property type="match status" value="1"/>
</dbReference>
<proteinExistence type="predicted"/>
<dbReference type="EMBL" id="JACCHL010000001">
    <property type="protein sequence ID" value="NYH54534.1"/>
    <property type="molecule type" value="Genomic_DNA"/>
</dbReference>
<evidence type="ECO:0000256" key="4">
    <source>
        <dbReference type="PROSITE-ProRule" id="PRU00335"/>
    </source>
</evidence>
<dbReference type="Proteomes" id="UP000189004">
    <property type="component" value="Unassembled WGS sequence"/>
</dbReference>
<dbReference type="RefSeq" id="WP_077689666.1">
    <property type="nucleotide sequence ID" value="NZ_JACCHL010000001.1"/>
</dbReference>
<evidence type="ECO:0000256" key="3">
    <source>
        <dbReference type="ARBA" id="ARBA00023163"/>
    </source>
</evidence>
<dbReference type="InterPro" id="IPR009057">
    <property type="entry name" value="Homeodomain-like_sf"/>
</dbReference>
<dbReference type="AlphaFoldDB" id="A0A1V3BXL7"/>
<evidence type="ECO:0000313" key="7">
    <source>
        <dbReference type="EMBL" id="OOC53301.1"/>
    </source>
</evidence>
<dbReference type="SUPFAM" id="SSF46689">
    <property type="entry name" value="Homeodomain-like"/>
    <property type="match status" value="1"/>
</dbReference>
<reference evidence="6 9" key="3">
    <citation type="submission" date="2020-07" db="EMBL/GenBank/DDBJ databases">
        <title>Sequencing the genomes of 1000 actinobacteria strains.</title>
        <authorList>
            <person name="Klenk H.-P."/>
        </authorList>
    </citation>
    <scope>NUCLEOTIDE SEQUENCE [LARGE SCALE GENOMIC DNA]</scope>
    <source>
        <strain evidence="6 9">DSM 45278</strain>
    </source>
</reference>
<accession>A0A1V3BXL7</accession>
<sequence length="282" mass="30083">MSEPSSPPVPAELVNAALRAAQNRGEDVADVPLIAIAEEAGVSRSTLLRRVGGSRRALDEAVRATGVDPGGRLPVRERSIRAGARLVSEQGLGSATLEAVAASAGCSVHSLYATFGGRDELLRAIFERYSPILDLEAALDGPEEDLAARVHGIHHLLGRGFGREPRVLPAMLADVFARPEGPTVDMLARFFFPRLLAGLGGWLAEEIAAGRVRDLPVPLLMQQLLGPLAVHFMLRPALERVPGVEFPDAEEVCSVFADAFLRTAAVPEGHSRPDHPNTTLEP</sequence>
<evidence type="ECO:0000256" key="1">
    <source>
        <dbReference type="ARBA" id="ARBA00023015"/>
    </source>
</evidence>
<dbReference type="GO" id="GO:0000976">
    <property type="term" value="F:transcription cis-regulatory region binding"/>
    <property type="evidence" value="ECO:0007669"/>
    <property type="project" value="TreeGrafter"/>
</dbReference>
<keyword evidence="3" id="KW-0804">Transcription</keyword>
<evidence type="ECO:0000259" key="5">
    <source>
        <dbReference type="PROSITE" id="PS50977"/>
    </source>
</evidence>
<reference evidence="7" key="2">
    <citation type="submission" date="2016-08" db="EMBL/GenBank/DDBJ databases">
        <authorList>
            <person name="Seilhamer J.J."/>
        </authorList>
    </citation>
    <scope>NUCLEOTIDE SEQUENCE [LARGE SCALE GENOMIC DNA]</scope>
    <source>
        <strain evidence="7">UTMC102</strain>
    </source>
</reference>
<feature type="domain" description="HTH tetR-type" evidence="5">
    <location>
        <begin position="73"/>
        <end position="133"/>
    </location>
</feature>
<comment type="caution">
    <text evidence="7">The sequence shown here is derived from an EMBL/GenBank/DDBJ whole genome shotgun (WGS) entry which is preliminary data.</text>
</comment>
<reference evidence="8" key="1">
    <citation type="submission" date="2016-08" db="EMBL/GenBank/DDBJ databases">
        <authorList>
            <person name="Tokovenko B."/>
            <person name="Kalinowski J."/>
        </authorList>
    </citation>
    <scope>NUCLEOTIDE SEQUENCE [LARGE SCALE GENOMIC DNA]</scope>
    <source>
        <strain evidence="8">UTMC102</strain>
    </source>
</reference>
<dbReference type="InterPro" id="IPR001647">
    <property type="entry name" value="HTH_TetR"/>
</dbReference>
<keyword evidence="2 4" id="KW-0238">DNA-binding</keyword>
<evidence type="ECO:0000313" key="8">
    <source>
        <dbReference type="Proteomes" id="UP000189004"/>
    </source>
</evidence>
<evidence type="ECO:0000256" key="2">
    <source>
        <dbReference type="ARBA" id="ARBA00023125"/>
    </source>
</evidence>
<dbReference type="STRING" id="501010.NOSIN_05310"/>